<organism evidence="1 2">
    <name type="scientific">Candidatus Nitrosoglobus terrae</name>
    <dbReference type="NCBI Taxonomy" id="1630141"/>
    <lineage>
        <taxon>Bacteria</taxon>
        <taxon>Pseudomonadati</taxon>
        <taxon>Pseudomonadota</taxon>
        <taxon>Gammaproteobacteria</taxon>
        <taxon>Chromatiales</taxon>
        <taxon>Chromatiaceae</taxon>
        <taxon>Candidatus Nitrosoglobus</taxon>
    </lineage>
</organism>
<proteinExistence type="predicted"/>
<evidence type="ECO:0000313" key="2">
    <source>
        <dbReference type="Proteomes" id="UP000243679"/>
    </source>
</evidence>
<dbReference type="OrthoDB" id="8717683at2"/>
<dbReference type="Proteomes" id="UP000243679">
    <property type="component" value="Chromosome"/>
</dbReference>
<gene>
    <name evidence="1" type="ORF">TAO_0940</name>
</gene>
<evidence type="ECO:0000313" key="1">
    <source>
        <dbReference type="EMBL" id="BAW80310.1"/>
    </source>
</evidence>
<accession>A0A1Q2SMF7</accession>
<dbReference type="CDD" id="cd06100">
    <property type="entry name" value="CCL_ACL-C"/>
    <property type="match status" value="1"/>
</dbReference>
<sequence>MSENQEINHSQIKEKVSHKQEVIHSQIWEEIPEKNNPFAAAGCYCCGYDVYGDLLDKVSWIEYLYLLFKQDRPTAEEAKLLEGLAIAIANPGPRDYSVRAAMCAGVGGSTYASALIAALGVGAGQYSGSREVGIAMAYWQECGTSLVAWQERLKHLPQEERADVWLPIEHPPGFDLHGVSCATPVQQTLTFLVKFSSSGALAWLQTNQLQLENAADCPLAMTGVIAAAMIDLGFSIPQGEMLYLLLRLPGAAVHALEQEKYGWRRYPFFAAGLELENASAVTN</sequence>
<name>A0A1Q2SMF7_9GAMM</name>
<dbReference type="KEGG" id="ntt:TAO_0940"/>
<dbReference type="AlphaFoldDB" id="A0A1Q2SMF7"/>
<reference evidence="1 2" key="1">
    <citation type="journal article" date="2017" name="ISME J.">
        <title>An acid-tolerant ammonia-oxidizing ?-proteobacterium from soil.</title>
        <authorList>
            <person name="Hayatsu M."/>
            <person name="Tago K."/>
            <person name="Uchiyama I."/>
            <person name="Toyoda A."/>
            <person name="Wang Y."/>
            <person name="Shimomura Y."/>
            <person name="Okubo T."/>
            <person name="Kurisu F."/>
            <person name="Hirono Y."/>
            <person name="Nonaka K."/>
            <person name="Akiyama H."/>
            <person name="Itoh T."/>
            <person name="Takami H."/>
        </authorList>
    </citation>
    <scope>NUCLEOTIDE SEQUENCE [LARGE SCALE GENOMIC DNA]</scope>
    <source>
        <strain evidence="1 2">TAO100</strain>
    </source>
</reference>
<protein>
    <submittedName>
        <fullName evidence="1">Citrate synthase</fullName>
    </submittedName>
</protein>
<dbReference type="EMBL" id="AP014836">
    <property type="protein sequence ID" value="BAW80310.1"/>
    <property type="molecule type" value="Genomic_DNA"/>
</dbReference>
<keyword evidence="2" id="KW-1185">Reference proteome</keyword>